<organism evidence="2 3">
    <name type="scientific">Solanum tuberosum</name>
    <name type="common">Potato</name>
    <dbReference type="NCBI Taxonomy" id="4113"/>
    <lineage>
        <taxon>Eukaryota</taxon>
        <taxon>Viridiplantae</taxon>
        <taxon>Streptophyta</taxon>
        <taxon>Embryophyta</taxon>
        <taxon>Tracheophyta</taxon>
        <taxon>Spermatophyta</taxon>
        <taxon>Magnoliopsida</taxon>
        <taxon>eudicotyledons</taxon>
        <taxon>Gunneridae</taxon>
        <taxon>Pentapetalae</taxon>
        <taxon>asterids</taxon>
        <taxon>lamiids</taxon>
        <taxon>Solanales</taxon>
        <taxon>Solanaceae</taxon>
        <taxon>Solanoideae</taxon>
        <taxon>Solaneae</taxon>
        <taxon>Solanum</taxon>
    </lineage>
</organism>
<dbReference type="InParanoid" id="M1DT53"/>
<evidence type="ECO:0000313" key="3">
    <source>
        <dbReference type="Proteomes" id="UP000011115"/>
    </source>
</evidence>
<feature type="region of interest" description="Disordered" evidence="1">
    <location>
        <begin position="77"/>
        <end position="104"/>
    </location>
</feature>
<accession>M1DT53</accession>
<dbReference type="AlphaFoldDB" id="M1DT53"/>
<evidence type="ECO:0000313" key="2">
    <source>
        <dbReference type="EnsemblPlants" id="PGSC0003DMT400093988"/>
    </source>
</evidence>
<dbReference type="Proteomes" id="UP000011115">
    <property type="component" value="Unassembled WGS sequence"/>
</dbReference>
<evidence type="ECO:0000256" key="1">
    <source>
        <dbReference type="SAM" id="MobiDB-lite"/>
    </source>
</evidence>
<dbReference type="EnsemblPlants" id="PGSC0003DMT400093988">
    <property type="protein sequence ID" value="PGSC0003DMT400093988"/>
    <property type="gene ID" value="PGSC0003DMG400043559"/>
</dbReference>
<sequence length="146" mass="16440">MAKFGNTRRSLRAAELNLGYWVESRHVGSFRELGRACRTIRQFAKVPLIAFNFMLCFEKDMERTNIDMPPYKRAQGVVINKGGANPPKKGRIKPSREGTCKGKRPVSEVLEHIDSQATLSELEDDQSLSLEGKSYVLGFPLTPLEL</sequence>
<name>M1DT53_SOLTU</name>
<reference evidence="2" key="2">
    <citation type="submission" date="2015-06" db="UniProtKB">
        <authorList>
            <consortium name="EnsemblPlants"/>
        </authorList>
    </citation>
    <scope>IDENTIFICATION</scope>
    <source>
        <strain evidence="2">DM1-3 516 R44</strain>
    </source>
</reference>
<dbReference type="PaxDb" id="4113-PGSC0003DMT400093988"/>
<reference evidence="3" key="1">
    <citation type="journal article" date="2011" name="Nature">
        <title>Genome sequence and analysis of the tuber crop potato.</title>
        <authorList>
            <consortium name="The Potato Genome Sequencing Consortium"/>
        </authorList>
    </citation>
    <scope>NUCLEOTIDE SEQUENCE [LARGE SCALE GENOMIC DNA]</scope>
    <source>
        <strain evidence="3">cv. DM1-3 516 R44</strain>
    </source>
</reference>
<dbReference type="Gramene" id="PGSC0003DMT400093988">
    <property type="protein sequence ID" value="PGSC0003DMT400093988"/>
    <property type="gene ID" value="PGSC0003DMG400043559"/>
</dbReference>
<proteinExistence type="predicted"/>
<keyword evidence="3" id="KW-1185">Reference proteome</keyword>
<feature type="compositionally biased region" description="Basic and acidic residues" evidence="1">
    <location>
        <begin position="94"/>
        <end position="104"/>
    </location>
</feature>
<dbReference type="HOGENOM" id="CLU_1780728_0_0_1"/>
<protein>
    <submittedName>
        <fullName evidence="2">Uncharacterized protein</fullName>
    </submittedName>
</protein>